<reference evidence="3" key="1">
    <citation type="journal article" date="2011" name="PLoS Biol.">
        <title>Gene gain and loss during evolution of obligate parasitism in the white rust pathogen of Arabidopsis thaliana.</title>
        <authorList>
            <person name="Kemen E."/>
            <person name="Gardiner A."/>
            <person name="Schultz-Larsen T."/>
            <person name="Kemen A.C."/>
            <person name="Balmuth A.L."/>
            <person name="Robert-Seilaniantz A."/>
            <person name="Bailey K."/>
            <person name="Holub E."/>
            <person name="Studholme D.J."/>
            <person name="Maclean D."/>
            <person name="Jones J.D."/>
        </authorList>
    </citation>
    <scope>NUCLEOTIDE SEQUENCE</scope>
</reference>
<dbReference type="EMBL" id="FR824064">
    <property type="protein sequence ID" value="CCA16241.1"/>
    <property type="molecule type" value="Genomic_DNA"/>
</dbReference>
<organism evidence="3">
    <name type="scientific">Albugo laibachii Nc14</name>
    <dbReference type="NCBI Taxonomy" id="890382"/>
    <lineage>
        <taxon>Eukaryota</taxon>
        <taxon>Sar</taxon>
        <taxon>Stramenopiles</taxon>
        <taxon>Oomycota</taxon>
        <taxon>Peronosporomycetes</taxon>
        <taxon>Albuginales</taxon>
        <taxon>Albuginaceae</taxon>
        <taxon>Albugo</taxon>
    </lineage>
</organism>
<evidence type="ECO:0000313" key="3">
    <source>
        <dbReference type="EMBL" id="CCA16241.1"/>
    </source>
</evidence>
<evidence type="ECO:0000256" key="1">
    <source>
        <dbReference type="SAM" id="Coils"/>
    </source>
</evidence>
<dbReference type="HOGENOM" id="CLU_395067_0_0_1"/>
<sequence>MRRLQPASSRPSRPGAWCDVDERETKRDLSVRGVKLCHHSEFPNRFRTLSELEQENERKTIEVPKIGILSQRKTSHKLNRQRRRGSQADSDTGDCASPFCKSSIRGVRSAWTCDSEEEEAPPDYESCIDAEFDKNSDDFFSGDETPTTRRKSRSDIQTEDRMERSENFLNNQGGIDSMHQFKSCGNSGKCRIGGLNAFKEKRKLSWENAVDLTHVSNVELEVDYQENESFAPSYDESFYSFSSSSTIYSPSKQSEDKGVNSNSSLFAHDIETTRSSAKVHDRRPCSAFALASRHIKARVMRPKSARPNSTARVTRVVQSFFEQKHLELEEKMFMEQQAAEKLDRAKRGKPPVNLLERQKQSAARKEASIQEHEEKLRSIYQQVKARDVPATTYRINCQDETERRNRIMKRSQDYLLRASLPSRMAEALTTKIIADAIKAEKRDSSHRFRSKPVPDFDRLHRQWERNDRAKKGRDKQTIGDDTSAVPFFQHRQEEYEALRQKRLARKKRISDEEIEFQQAQLRKFKSMMTKIIRESSSTSIDTKLTKSDHLRRQELKKRILAAKEREVDLQQAQEVRERRLKLAKARIKQQVELLESQRRDNYPGTYIDLQKVKQVSKDQAKLSKASFHEALAENRKRIMEAVATQPTLMERFVIDLKKEEYKKQALASVVKNVICASKLKTKEILSPEEEGICKQIDN</sequence>
<evidence type="ECO:0000256" key="2">
    <source>
        <dbReference type="SAM" id="MobiDB-lite"/>
    </source>
</evidence>
<feature type="compositionally biased region" description="Basic residues" evidence="2">
    <location>
        <begin position="73"/>
        <end position="85"/>
    </location>
</feature>
<proteinExistence type="predicted"/>
<keyword evidence="1" id="KW-0175">Coiled coil</keyword>
<protein>
    <submittedName>
        <fullName evidence="3">Uncharacterized protein AlNc14C19G2021</fullName>
    </submittedName>
</protein>
<feature type="coiled-coil region" evidence="1">
    <location>
        <begin position="355"/>
        <end position="382"/>
    </location>
</feature>
<dbReference type="AlphaFoldDB" id="F0W550"/>
<feature type="region of interest" description="Disordered" evidence="2">
    <location>
        <begin position="138"/>
        <end position="163"/>
    </location>
</feature>
<gene>
    <name evidence="3" type="primary">AlNc14C19G2021</name>
    <name evidence="3" type="ORF">ALNC14_023840</name>
</gene>
<reference evidence="3" key="2">
    <citation type="submission" date="2011-02" db="EMBL/GenBank/DDBJ databases">
        <authorList>
            <person name="MacLean D."/>
        </authorList>
    </citation>
    <scope>NUCLEOTIDE SEQUENCE</scope>
</reference>
<name>F0W550_9STRA</name>
<accession>F0W550</accession>
<feature type="coiled-coil region" evidence="1">
    <location>
        <begin position="552"/>
        <end position="600"/>
    </location>
</feature>
<feature type="region of interest" description="Disordered" evidence="2">
    <location>
        <begin position="72"/>
        <end position="94"/>
    </location>
</feature>
<feature type="compositionally biased region" description="Basic and acidic residues" evidence="2">
    <location>
        <begin position="153"/>
        <end position="163"/>
    </location>
</feature>